<evidence type="ECO:0000259" key="2">
    <source>
        <dbReference type="PROSITE" id="PS52052"/>
    </source>
</evidence>
<dbReference type="GO" id="GO:0035035">
    <property type="term" value="F:histone acetyltransferase binding"/>
    <property type="evidence" value="ECO:0007669"/>
    <property type="project" value="TreeGrafter"/>
</dbReference>
<sequence length="696" mass="79534">MAPALTKLLKDGHGVHLLSPLASNKHSSYSVDLDSQLRPSEDIQKMIFSVLPSLESCLDLPSNAGVTTNQSDSWRGYRDWVWTWEDFHWQRASSTLLGRKARLSSQRLKSSVSAAMRCWRVCRKPWIRGHSQLSSDDEPEHTKKPSEYRAPSVASPCFEKRWLKERAELGSRWSWLQLRVTELEGRIRQLTKLHKNICSAKGCVVLENVQPMTERQMKNALLREMSGFPGALLDTDNEACSPTRLLHNIERQSAHLSMIVNSLMPPLNLSPLSKSSQTWGNKRAFNSDVFVSGSSKRRKFSVQRRQLFKDDMSCVCARTRALVTYHKPRLFRPSSICKTSSFKCSSSLSGLESCSCSGLCELDSSSNGTLSSRTCSFNSGDSTLVFSRFTKGSGREEWSQIPLVVNALPLSPVYYKRRSSTPLYNSRKYTQHYKNKVLELSPIQQHGCLQRKRRVHQRKRKRRHRHFVTEDDDEDSYWEDSSDEMENYVLVSQKQSTKGVVHRRHGESVFNIDNIVIPASLTKVEKLQYKDILTPSWDVVDIQTLLENEVDSEKGKDNQIENLTDQVFAERHLPLEQKEKLRWSFWGKRHCRHTSRSGSRMSSCDGVLEENSVVWTQLDSDDQLSTEECLPQAPWDRRVFPLTEDDEQELSSELQGCSTCPLSSSTNLNSDLITFQSTDTTPPPSGYHMNSTNDEH</sequence>
<organism evidence="3 4">
    <name type="scientific">Mugilogobius chulae</name>
    <name type="common">yellowstripe goby</name>
    <dbReference type="NCBI Taxonomy" id="88201"/>
    <lineage>
        <taxon>Eukaryota</taxon>
        <taxon>Metazoa</taxon>
        <taxon>Chordata</taxon>
        <taxon>Craniata</taxon>
        <taxon>Vertebrata</taxon>
        <taxon>Euteleostomi</taxon>
        <taxon>Actinopterygii</taxon>
        <taxon>Neopterygii</taxon>
        <taxon>Teleostei</taxon>
        <taxon>Neoteleostei</taxon>
        <taxon>Acanthomorphata</taxon>
        <taxon>Gobiaria</taxon>
        <taxon>Gobiiformes</taxon>
        <taxon>Gobioidei</taxon>
        <taxon>Gobiidae</taxon>
        <taxon>Gobionellinae</taxon>
        <taxon>Mugilogobius</taxon>
    </lineage>
</organism>
<accession>A0AAW0PWV3</accession>
<evidence type="ECO:0000313" key="4">
    <source>
        <dbReference type="Proteomes" id="UP001460270"/>
    </source>
</evidence>
<dbReference type="PANTHER" id="PTHR22443">
    <property type="entry name" value="NON-SPECIFIC LETHAL 1, ISOFORM M"/>
    <property type="match status" value="1"/>
</dbReference>
<dbReference type="InterPro" id="IPR029332">
    <property type="entry name" value="PEHE_dom"/>
</dbReference>
<reference evidence="4" key="1">
    <citation type="submission" date="2024-04" db="EMBL/GenBank/DDBJ databases">
        <title>Salinicola lusitanus LLJ914,a marine bacterium isolated from the Okinawa Trough.</title>
        <authorList>
            <person name="Li J."/>
        </authorList>
    </citation>
    <scope>NUCLEOTIDE SEQUENCE [LARGE SCALE GENOMIC DNA]</scope>
</reference>
<evidence type="ECO:0000313" key="3">
    <source>
        <dbReference type="EMBL" id="KAK7939628.1"/>
    </source>
</evidence>
<dbReference type="PANTHER" id="PTHR22443:SF16">
    <property type="entry name" value="KAT8 REGULATORY NSL COMPLEX SUBUNIT 1-LIKE PROTEIN"/>
    <property type="match status" value="1"/>
</dbReference>
<proteinExistence type="predicted"/>
<dbReference type="EMBL" id="JBBPFD010000002">
    <property type="protein sequence ID" value="KAK7939628.1"/>
    <property type="molecule type" value="Genomic_DNA"/>
</dbReference>
<gene>
    <name evidence="3" type="ORF">WMY93_002954</name>
</gene>
<name>A0AAW0PWV3_9GOBI</name>
<dbReference type="Pfam" id="PF15275">
    <property type="entry name" value="PEHE"/>
    <property type="match status" value="1"/>
</dbReference>
<feature type="domain" description="PEHE" evidence="2">
    <location>
        <begin position="531"/>
        <end position="656"/>
    </location>
</feature>
<dbReference type="AlphaFoldDB" id="A0AAW0PWV3"/>
<feature type="region of interest" description="Disordered" evidence="1">
    <location>
        <begin position="674"/>
        <end position="696"/>
    </location>
</feature>
<dbReference type="Proteomes" id="UP001460270">
    <property type="component" value="Unassembled WGS sequence"/>
</dbReference>
<comment type="caution">
    <text evidence="3">The sequence shown here is derived from an EMBL/GenBank/DDBJ whole genome shotgun (WGS) entry which is preliminary data.</text>
</comment>
<dbReference type="SMART" id="SM01300">
    <property type="entry name" value="PEHE"/>
    <property type="match status" value="1"/>
</dbReference>
<evidence type="ECO:0000256" key="1">
    <source>
        <dbReference type="SAM" id="MobiDB-lite"/>
    </source>
</evidence>
<keyword evidence="4" id="KW-1185">Reference proteome</keyword>
<dbReference type="Gene3D" id="6.10.250.3170">
    <property type="match status" value="1"/>
</dbReference>
<dbReference type="PROSITE" id="PS52052">
    <property type="entry name" value="PEHE"/>
    <property type="match status" value="1"/>
</dbReference>
<dbReference type="GO" id="GO:0044545">
    <property type="term" value="C:NSL complex"/>
    <property type="evidence" value="ECO:0007669"/>
    <property type="project" value="TreeGrafter"/>
</dbReference>
<dbReference type="InterPro" id="IPR026180">
    <property type="entry name" value="NSL1"/>
</dbReference>
<protein>
    <recommendedName>
        <fullName evidence="2">PEHE domain-containing protein</fullName>
    </recommendedName>
</protein>